<dbReference type="InterPro" id="IPR044215">
    <property type="entry name" value="PIG-H"/>
</dbReference>
<dbReference type="GO" id="GO:0000506">
    <property type="term" value="C:glycosylphosphatidylinositol-N-acetylglucosaminyltransferase (GPI-GnT) complex"/>
    <property type="evidence" value="ECO:0007669"/>
    <property type="project" value="InterPro"/>
</dbReference>
<feature type="domain" description="Phosphatidylinositol N-acetylglucosaminyltransferase subunit H conserved" evidence="4">
    <location>
        <begin position="95"/>
        <end position="159"/>
    </location>
</feature>
<gene>
    <name evidence="5" type="ORF">WA026_002388</name>
</gene>
<accession>A0AAW1TZK5</accession>
<dbReference type="PANTHER" id="PTHR15231">
    <property type="entry name" value="PHOSPHATIDYLINOSITOL N-ACETYLGLUCOSAMINYLTRANSFERASE SUBUNIT H"/>
    <property type="match status" value="1"/>
</dbReference>
<keyword evidence="6" id="KW-1185">Reference proteome</keyword>
<keyword evidence="3" id="KW-1133">Transmembrane helix</keyword>
<dbReference type="InterPro" id="IPR019328">
    <property type="entry name" value="PIGH-H_dom"/>
</dbReference>
<evidence type="ECO:0000313" key="5">
    <source>
        <dbReference type="EMBL" id="KAK9874035.1"/>
    </source>
</evidence>
<keyword evidence="3" id="KW-0812">Transmembrane</keyword>
<reference evidence="5 6" key="1">
    <citation type="submission" date="2023-03" db="EMBL/GenBank/DDBJ databases">
        <title>Genome insight into feeding habits of ladybird beetles.</title>
        <authorList>
            <person name="Li H.-S."/>
            <person name="Huang Y.-H."/>
            <person name="Pang H."/>
        </authorList>
    </citation>
    <scope>NUCLEOTIDE SEQUENCE [LARGE SCALE GENOMIC DNA]</scope>
    <source>
        <strain evidence="5">SYSU_2023b</strain>
        <tissue evidence="5">Whole body</tissue>
    </source>
</reference>
<keyword evidence="3" id="KW-0472">Membrane</keyword>
<comment type="pathway">
    <text evidence="1">Glycolipid biosynthesis; glycosylphosphatidylinositol-anchor biosynthesis.</text>
</comment>
<dbReference type="Proteomes" id="UP001431783">
    <property type="component" value="Unassembled WGS sequence"/>
</dbReference>
<name>A0AAW1TZK5_9CUCU</name>
<feature type="transmembrane region" description="Helical" evidence="3">
    <location>
        <begin position="45"/>
        <end position="65"/>
    </location>
</feature>
<dbReference type="Pfam" id="PF10181">
    <property type="entry name" value="PIG-H"/>
    <property type="match status" value="1"/>
</dbReference>
<evidence type="ECO:0000259" key="4">
    <source>
        <dbReference type="Pfam" id="PF10181"/>
    </source>
</evidence>
<feature type="transmembrane region" description="Helical" evidence="3">
    <location>
        <begin position="71"/>
        <end position="92"/>
    </location>
</feature>
<proteinExistence type="inferred from homology"/>
<dbReference type="AlphaFoldDB" id="A0AAW1TZK5"/>
<organism evidence="5 6">
    <name type="scientific">Henosepilachna vigintioctopunctata</name>
    <dbReference type="NCBI Taxonomy" id="420089"/>
    <lineage>
        <taxon>Eukaryota</taxon>
        <taxon>Metazoa</taxon>
        <taxon>Ecdysozoa</taxon>
        <taxon>Arthropoda</taxon>
        <taxon>Hexapoda</taxon>
        <taxon>Insecta</taxon>
        <taxon>Pterygota</taxon>
        <taxon>Neoptera</taxon>
        <taxon>Endopterygota</taxon>
        <taxon>Coleoptera</taxon>
        <taxon>Polyphaga</taxon>
        <taxon>Cucujiformia</taxon>
        <taxon>Coccinelloidea</taxon>
        <taxon>Coccinellidae</taxon>
        <taxon>Epilachninae</taxon>
        <taxon>Epilachnini</taxon>
        <taxon>Henosepilachna</taxon>
    </lineage>
</organism>
<evidence type="ECO:0000256" key="1">
    <source>
        <dbReference type="ARBA" id="ARBA00004687"/>
    </source>
</evidence>
<sequence>MVLFNNIKKCQTSETFLNIYQDKIYVSIKRQNNAMGVTVRRNSKIYLHFIIFILLFLTNVTSFVFNLISTALFSIVFIVLTLSFYIKLGCIIEETLIIIKPLGYQLSTKYLMGQKSKFIPYEKVQNVFINEVIFKQKIIYLLTILAKESSGEILLPLFEGCKPRLSCLEFIYKVLFQDNT</sequence>
<comment type="caution">
    <text evidence="5">The sequence shown here is derived from an EMBL/GenBank/DDBJ whole genome shotgun (WGS) entry which is preliminary data.</text>
</comment>
<evidence type="ECO:0000313" key="6">
    <source>
        <dbReference type="Proteomes" id="UP001431783"/>
    </source>
</evidence>
<dbReference type="PANTHER" id="PTHR15231:SF1">
    <property type="entry name" value="PHOSPHATIDYLINOSITOL N-ACETYLGLUCOSAMINYLTRANSFERASE SUBUNIT H"/>
    <property type="match status" value="1"/>
</dbReference>
<dbReference type="EMBL" id="JARQZJ010000031">
    <property type="protein sequence ID" value="KAK9874035.1"/>
    <property type="molecule type" value="Genomic_DNA"/>
</dbReference>
<evidence type="ECO:0000256" key="2">
    <source>
        <dbReference type="ARBA" id="ARBA00009610"/>
    </source>
</evidence>
<comment type="similarity">
    <text evidence="2">Belongs to the PIGH family.</text>
</comment>
<dbReference type="GO" id="GO:0006506">
    <property type="term" value="P:GPI anchor biosynthetic process"/>
    <property type="evidence" value="ECO:0007669"/>
    <property type="project" value="InterPro"/>
</dbReference>
<evidence type="ECO:0000256" key="3">
    <source>
        <dbReference type="SAM" id="Phobius"/>
    </source>
</evidence>
<protein>
    <recommendedName>
        <fullName evidence="4">Phosphatidylinositol N-acetylglucosaminyltransferase subunit H conserved domain-containing protein</fullName>
    </recommendedName>
</protein>